<sequence>MYRWYERAGQCYAFLADVPSKSSFSESRWFTRGWTLQELIAPPTVVFVDENWNDLGTKVTLQRDISRRTNISPGLLAGNVGDASIAQKMSWAAGRQTTRAEDTAYCLMGLFGVNMPLLYGEGERAFLRLQEEIIKISDDHSILAWQSRDNRGGLLATGPAAFAESGDIVVRYPPVSDDRSLTINSRGAHLNIPFIGLLQTGVGLGLLNCTKIGSGNGVVGVFLLDRHLNMNRLERTRTWEFAVIDISKIGPSQRPVRRICAKLGRLEYTWSRRSVKPATSLEEGDYDDSQIPDLLSVLSGYSGMRNDDKTRASLLQLASLGDGDGVCRYLASGIMSADLRDDKGRTALMHAAESGHMGVVWLLLARSDVSPGAKDNAGMTALSLAARKDRRDVVNALMARSDMQQHLVDGFGRTLLSHAAQAGQESLVEYLLLTGTFEPDAQDLEGRRVIQYAFRGGHVEVMKLLIETDRVDIYEKVDGQDLLGWAVGGEHSDIVARLLERDVDLERKTKKHDSTLLLDGDLQHQPGPHRHIEVFNRFGITPLLIAVQNGSISIVAALLEKGANIEAENKAGQRSLALAAIHGNGAMVRLLLDKGADIDAKDNEGFTALNTATMCRRPEIVELLLDRGANIEAANARGRAPLVIASNRGLESTVRLLLAKGAEIDAGHKTDYTALAGAIDGLHPEVVQLLLDNGADAGKLLASTGMTLRDPAGQGFDMDDDKVRARYERVVALLEGIGYGLEYWSSKLKRGKRKKSSRAVENAPLETK</sequence>
<dbReference type="InterPro" id="IPR002110">
    <property type="entry name" value="Ankyrin_rpt"/>
</dbReference>
<feature type="repeat" description="ANK" evidence="3">
    <location>
        <begin position="538"/>
        <end position="570"/>
    </location>
</feature>
<evidence type="ECO:0000256" key="3">
    <source>
        <dbReference type="PROSITE-ProRule" id="PRU00023"/>
    </source>
</evidence>
<dbReference type="PROSITE" id="PS50088">
    <property type="entry name" value="ANK_REPEAT"/>
    <property type="match status" value="4"/>
</dbReference>
<evidence type="ECO:0000256" key="1">
    <source>
        <dbReference type="ARBA" id="ARBA00022737"/>
    </source>
</evidence>
<dbReference type="AlphaFoldDB" id="A0AAE0KIK7"/>
<dbReference type="InterPro" id="IPR036770">
    <property type="entry name" value="Ankyrin_rpt-contain_sf"/>
</dbReference>
<dbReference type="Pfam" id="PF12796">
    <property type="entry name" value="Ank_2"/>
    <property type="match status" value="4"/>
</dbReference>
<dbReference type="PROSITE" id="PS50297">
    <property type="entry name" value="ANK_REP_REGION"/>
    <property type="match status" value="4"/>
</dbReference>
<gene>
    <name evidence="4" type="ORF">B0T24DRAFT_620832</name>
</gene>
<keyword evidence="2 3" id="KW-0040">ANK repeat</keyword>
<feature type="repeat" description="ANK" evidence="3">
    <location>
        <begin position="571"/>
        <end position="603"/>
    </location>
</feature>
<name>A0AAE0KIK7_9PEZI</name>
<feature type="repeat" description="ANK" evidence="3">
    <location>
        <begin position="637"/>
        <end position="669"/>
    </location>
</feature>
<dbReference type="Proteomes" id="UP001287356">
    <property type="component" value="Unassembled WGS sequence"/>
</dbReference>
<dbReference type="SUPFAM" id="SSF48403">
    <property type="entry name" value="Ankyrin repeat"/>
    <property type="match status" value="2"/>
</dbReference>
<keyword evidence="5" id="KW-1185">Reference proteome</keyword>
<feature type="repeat" description="ANK" evidence="3">
    <location>
        <begin position="604"/>
        <end position="636"/>
    </location>
</feature>
<evidence type="ECO:0000256" key="2">
    <source>
        <dbReference type="ARBA" id="ARBA00023043"/>
    </source>
</evidence>
<dbReference type="PANTHER" id="PTHR24198:SF165">
    <property type="entry name" value="ANKYRIN REPEAT-CONTAINING PROTEIN-RELATED"/>
    <property type="match status" value="1"/>
</dbReference>
<evidence type="ECO:0000313" key="4">
    <source>
        <dbReference type="EMBL" id="KAK3377271.1"/>
    </source>
</evidence>
<comment type="caution">
    <text evidence="4">The sequence shown here is derived from an EMBL/GenBank/DDBJ whole genome shotgun (WGS) entry which is preliminary data.</text>
</comment>
<dbReference type="PRINTS" id="PR01415">
    <property type="entry name" value="ANKYRIN"/>
</dbReference>
<evidence type="ECO:0000313" key="5">
    <source>
        <dbReference type="Proteomes" id="UP001287356"/>
    </source>
</evidence>
<proteinExistence type="predicted"/>
<keyword evidence="1" id="KW-0677">Repeat</keyword>
<reference evidence="4" key="2">
    <citation type="submission" date="2023-06" db="EMBL/GenBank/DDBJ databases">
        <authorList>
            <consortium name="Lawrence Berkeley National Laboratory"/>
            <person name="Haridas S."/>
            <person name="Hensen N."/>
            <person name="Bonometti L."/>
            <person name="Westerberg I."/>
            <person name="Brannstrom I.O."/>
            <person name="Guillou S."/>
            <person name="Cros-Aarteil S."/>
            <person name="Calhoun S."/>
            <person name="Kuo A."/>
            <person name="Mondo S."/>
            <person name="Pangilinan J."/>
            <person name="Riley R."/>
            <person name="Labutti K."/>
            <person name="Andreopoulos B."/>
            <person name="Lipzen A."/>
            <person name="Chen C."/>
            <person name="Yanf M."/>
            <person name="Daum C."/>
            <person name="Ng V."/>
            <person name="Clum A."/>
            <person name="Steindorff A."/>
            <person name="Ohm R."/>
            <person name="Martin F."/>
            <person name="Silar P."/>
            <person name="Natvig D."/>
            <person name="Lalanne C."/>
            <person name="Gautier V."/>
            <person name="Ament-Velasquez S.L."/>
            <person name="Kruys A."/>
            <person name="Hutchinson M.I."/>
            <person name="Powell A.J."/>
            <person name="Barry K."/>
            <person name="Miller A.N."/>
            <person name="Grigoriev I.V."/>
            <person name="Debuchy R."/>
            <person name="Gladieux P."/>
            <person name="Thoren M.H."/>
            <person name="Johannesson H."/>
        </authorList>
    </citation>
    <scope>NUCLEOTIDE SEQUENCE</scope>
    <source>
        <strain evidence="4">CBS 958.72</strain>
    </source>
</reference>
<accession>A0AAE0KIK7</accession>
<dbReference type="PANTHER" id="PTHR24198">
    <property type="entry name" value="ANKYRIN REPEAT AND PROTEIN KINASE DOMAIN-CONTAINING PROTEIN"/>
    <property type="match status" value="1"/>
</dbReference>
<organism evidence="4 5">
    <name type="scientific">Lasiosphaeria ovina</name>
    <dbReference type="NCBI Taxonomy" id="92902"/>
    <lineage>
        <taxon>Eukaryota</taxon>
        <taxon>Fungi</taxon>
        <taxon>Dikarya</taxon>
        <taxon>Ascomycota</taxon>
        <taxon>Pezizomycotina</taxon>
        <taxon>Sordariomycetes</taxon>
        <taxon>Sordariomycetidae</taxon>
        <taxon>Sordariales</taxon>
        <taxon>Lasiosphaeriaceae</taxon>
        <taxon>Lasiosphaeria</taxon>
    </lineage>
</organism>
<dbReference type="SMART" id="SM00248">
    <property type="entry name" value="ANK"/>
    <property type="match status" value="10"/>
</dbReference>
<reference evidence="4" key="1">
    <citation type="journal article" date="2023" name="Mol. Phylogenet. Evol.">
        <title>Genome-scale phylogeny and comparative genomics of the fungal order Sordariales.</title>
        <authorList>
            <person name="Hensen N."/>
            <person name="Bonometti L."/>
            <person name="Westerberg I."/>
            <person name="Brannstrom I.O."/>
            <person name="Guillou S."/>
            <person name="Cros-Aarteil S."/>
            <person name="Calhoun S."/>
            <person name="Haridas S."/>
            <person name="Kuo A."/>
            <person name="Mondo S."/>
            <person name="Pangilinan J."/>
            <person name="Riley R."/>
            <person name="LaButti K."/>
            <person name="Andreopoulos B."/>
            <person name="Lipzen A."/>
            <person name="Chen C."/>
            <person name="Yan M."/>
            <person name="Daum C."/>
            <person name="Ng V."/>
            <person name="Clum A."/>
            <person name="Steindorff A."/>
            <person name="Ohm R.A."/>
            <person name="Martin F."/>
            <person name="Silar P."/>
            <person name="Natvig D.O."/>
            <person name="Lalanne C."/>
            <person name="Gautier V."/>
            <person name="Ament-Velasquez S.L."/>
            <person name="Kruys A."/>
            <person name="Hutchinson M.I."/>
            <person name="Powell A.J."/>
            <person name="Barry K."/>
            <person name="Miller A.N."/>
            <person name="Grigoriev I.V."/>
            <person name="Debuchy R."/>
            <person name="Gladieux P."/>
            <person name="Hiltunen Thoren M."/>
            <person name="Johannesson H."/>
        </authorList>
    </citation>
    <scope>NUCLEOTIDE SEQUENCE</scope>
    <source>
        <strain evidence="4">CBS 958.72</strain>
    </source>
</reference>
<protein>
    <submittedName>
        <fullName evidence="4">Ankyrin repeat-containing domain protein</fullName>
    </submittedName>
</protein>
<dbReference type="EMBL" id="JAULSN010000003">
    <property type="protein sequence ID" value="KAK3377271.1"/>
    <property type="molecule type" value="Genomic_DNA"/>
</dbReference>
<dbReference type="Gene3D" id="1.25.40.20">
    <property type="entry name" value="Ankyrin repeat-containing domain"/>
    <property type="match status" value="4"/>
</dbReference>